<evidence type="ECO:0000256" key="8">
    <source>
        <dbReference type="ARBA" id="ARBA00023163"/>
    </source>
</evidence>
<dbReference type="AlphaFoldDB" id="A0A937HNG5"/>
<dbReference type="NCBIfam" id="TIGR02395">
    <property type="entry name" value="rpoN_sigma"/>
    <property type="match status" value="1"/>
</dbReference>
<evidence type="ECO:0000256" key="3">
    <source>
        <dbReference type="ARBA" id="ARBA00022679"/>
    </source>
</evidence>
<comment type="similarity">
    <text evidence="1 9">Belongs to the sigma-54 factor family.</text>
</comment>
<feature type="domain" description="RNA polymerase sigma factor 54 DNA-binding" evidence="10">
    <location>
        <begin position="311"/>
        <end position="481"/>
    </location>
</feature>
<dbReference type="GO" id="GO:0016987">
    <property type="term" value="F:sigma factor activity"/>
    <property type="evidence" value="ECO:0007669"/>
    <property type="project" value="UniProtKB-KW"/>
</dbReference>
<keyword evidence="6 9" id="KW-0731">Sigma factor</keyword>
<dbReference type="PROSITE" id="PS50044">
    <property type="entry name" value="SIGMA54_3"/>
    <property type="match status" value="1"/>
</dbReference>
<evidence type="ECO:0000256" key="7">
    <source>
        <dbReference type="ARBA" id="ARBA00023125"/>
    </source>
</evidence>
<reference evidence="12" key="1">
    <citation type="submission" date="2020-10" db="EMBL/GenBank/DDBJ databases">
        <title>Microbiome of the Black Sea water column analyzed by genome centric metagenomics.</title>
        <authorList>
            <person name="Cabello-Yeves P.J."/>
            <person name="Callieri C."/>
            <person name="Picazo A."/>
            <person name="Mehrshad M."/>
            <person name="Haro-Moreno J.M."/>
            <person name="Roda-Garcia J."/>
            <person name="Dzembekova N."/>
            <person name="Slabakova V."/>
            <person name="Slabakova N."/>
            <person name="Moncheva S."/>
            <person name="Rodriguez-Valera F."/>
        </authorList>
    </citation>
    <scope>NUCLEOTIDE SEQUENCE</scope>
    <source>
        <strain evidence="12">BS307-5m-G5</strain>
    </source>
</reference>
<dbReference type="Pfam" id="PF04552">
    <property type="entry name" value="Sigma54_DBD"/>
    <property type="match status" value="1"/>
</dbReference>
<evidence type="ECO:0000259" key="10">
    <source>
        <dbReference type="Pfam" id="PF04552"/>
    </source>
</evidence>
<evidence type="ECO:0000256" key="6">
    <source>
        <dbReference type="ARBA" id="ARBA00023082"/>
    </source>
</evidence>
<dbReference type="Pfam" id="PF00309">
    <property type="entry name" value="Sigma54_AID"/>
    <property type="match status" value="1"/>
</dbReference>
<evidence type="ECO:0000256" key="9">
    <source>
        <dbReference type="PIRNR" id="PIRNR000774"/>
    </source>
</evidence>
<accession>A0A937HNG5</accession>
<evidence type="ECO:0000256" key="1">
    <source>
        <dbReference type="ARBA" id="ARBA00008798"/>
    </source>
</evidence>
<protein>
    <recommendedName>
        <fullName evidence="9">RNA polymerase sigma-54 factor</fullName>
    </recommendedName>
</protein>
<gene>
    <name evidence="12" type="primary">rpoN</name>
    <name evidence="12" type="ORF">ISQ19_04380</name>
</gene>
<feature type="domain" description="RNA polymerase sigma factor 54 core-binding" evidence="11">
    <location>
        <begin position="110"/>
        <end position="292"/>
    </location>
</feature>
<proteinExistence type="inferred from homology"/>
<evidence type="ECO:0000256" key="4">
    <source>
        <dbReference type="ARBA" id="ARBA00022695"/>
    </source>
</evidence>
<dbReference type="Gene3D" id="1.10.10.1330">
    <property type="entry name" value="RNA polymerase sigma-54 factor, core-binding domain"/>
    <property type="match status" value="1"/>
</dbReference>
<dbReference type="PRINTS" id="PR00045">
    <property type="entry name" value="SIGMA54FCT"/>
</dbReference>
<keyword evidence="7 9" id="KW-0238">DNA-binding</keyword>
<dbReference type="GO" id="GO:0001216">
    <property type="term" value="F:DNA-binding transcription activator activity"/>
    <property type="evidence" value="ECO:0007669"/>
    <property type="project" value="InterPro"/>
</dbReference>
<comment type="function">
    <text evidence="9">Sigma factors are initiation factors that promote the attachment of RNA polymerase to specific initiation sites and are then released.</text>
</comment>
<keyword evidence="5 9" id="KW-0805">Transcription regulation</keyword>
<dbReference type="PIRSF" id="PIRSF000774">
    <property type="entry name" value="RpoN"/>
    <property type="match status" value="1"/>
</dbReference>
<dbReference type="InterPro" id="IPR038709">
    <property type="entry name" value="RpoN_core-bd_sf"/>
</dbReference>
<dbReference type="InterPro" id="IPR007046">
    <property type="entry name" value="RNA_pol_sigma_54_core-bd"/>
</dbReference>
<dbReference type="InterPro" id="IPR000394">
    <property type="entry name" value="RNA_pol_sigma_54"/>
</dbReference>
<dbReference type="Gene3D" id="1.10.10.60">
    <property type="entry name" value="Homeodomain-like"/>
    <property type="match status" value="1"/>
</dbReference>
<keyword evidence="4 9" id="KW-0548">Nucleotidyltransferase</keyword>
<dbReference type="InterPro" id="IPR007634">
    <property type="entry name" value="RNA_pol_sigma_54_DNA-bd"/>
</dbReference>
<comment type="caution">
    <text evidence="12">The sequence shown here is derived from an EMBL/GenBank/DDBJ whole genome shotgun (WGS) entry which is preliminary data.</text>
</comment>
<name>A0A937HNG5_9PROT</name>
<evidence type="ECO:0000256" key="2">
    <source>
        <dbReference type="ARBA" id="ARBA00022478"/>
    </source>
</evidence>
<dbReference type="GO" id="GO:0003677">
    <property type="term" value="F:DNA binding"/>
    <property type="evidence" value="ECO:0007669"/>
    <property type="project" value="UniProtKB-KW"/>
</dbReference>
<keyword evidence="2 9" id="KW-0240">DNA-directed RNA polymerase</keyword>
<keyword evidence="8 9" id="KW-0804">Transcription</keyword>
<dbReference type="EMBL" id="JADHOK010000048">
    <property type="protein sequence ID" value="MBL6761916.1"/>
    <property type="molecule type" value="Genomic_DNA"/>
</dbReference>
<dbReference type="Proteomes" id="UP000785783">
    <property type="component" value="Unassembled WGS sequence"/>
</dbReference>
<sequence length="491" mass="52279">MVLSPRLQLSQTQKLMMNPQMRQAIELLQLTNVQLVDMLKREMEQNPFLAFDADHFRDAGHTTAADEGPRAVTIDGTSGVGLSDKVEAVRVDFALQHIGGGEGGDITAMLENRAADEGGLNGHILHQIGEEIADREVAALAVELTGWLDEDGYLREGDDEVCQTIGVEAAVLRETLAQVQAFTPAGVFARNLADCLRLQLQAAGNWTPTYQALLDNLDVLGRGDMAALAEAMGVAADALPPYLQTIRGLDPRPAAAYDTATTTLAQPDVIVLEGNAGWQAYLNEDSLPSVLVLERDWEEMAARKITNEERNFMKANVQSARWLKKATQQRAATMLRVARAIVARQQAFFSRGLAALEPMGLRDIAEDIEMHESTVSRSVAGKLVQTANGQFGLNDLFSVAVGAQGAPGGAGASGGNTKIVSAQAVKAHVAAMVAAEDALTGVLSDDALVALLAEKGIVVARRTVAKYRGALNIASSAQRRRAAKIAGAARG</sequence>
<dbReference type="PROSITE" id="PS00717">
    <property type="entry name" value="SIGMA54_1"/>
    <property type="match status" value="1"/>
</dbReference>
<keyword evidence="3 9" id="KW-0808">Transferase</keyword>
<dbReference type="GO" id="GO:0006352">
    <property type="term" value="P:DNA-templated transcription initiation"/>
    <property type="evidence" value="ECO:0007669"/>
    <property type="project" value="InterPro"/>
</dbReference>
<dbReference type="PANTHER" id="PTHR32248">
    <property type="entry name" value="RNA POLYMERASE SIGMA-54 FACTOR"/>
    <property type="match status" value="1"/>
</dbReference>
<dbReference type="GO" id="GO:0016779">
    <property type="term" value="F:nucleotidyltransferase activity"/>
    <property type="evidence" value="ECO:0007669"/>
    <property type="project" value="UniProtKB-KW"/>
</dbReference>
<evidence type="ECO:0000259" key="11">
    <source>
        <dbReference type="Pfam" id="PF04963"/>
    </source>
</evidence>
<dbReference type="Pfam" id="PF04963">
    <property type="entry name" value="Sigma54_CBD"/>
    <property type="match status" value="1"/>
</dbReference>
<organism evidence="12 13">
    <name type="scientific">PS1 clade bacterium</name>
    <dbReference type="NCBI Taxonomy" id="2175152"/>
    <lineage>
        <taxon>Bacteria</taxon>
        <taxon>Pseudomonadati</taxon>
        <taxon>Pseudomonadota</taxon>
        <taxon>Alphaproteobacteria</taxon>
        <taxon>PS1 clade</taxon>
    </lineage>
</organism>
<evidence type="ECO:0000313" key="12">
    <source>
        <dbReference type="EMBL" id="MBL6761916.1"/>
    </source>
</evidence>
<dbReference type="PROSITE" id="PS00718">
    <property type="entry name" value="SIGMA54_2"/>
    <property type="match status" value="1"/>
</dbReference>
<dbReference type="PANTHER" id="PTHR32248:SF4">
    <property type="entry name" value="RNA POLYMERASE SIGMA-54 FACTOR"/>
    <property type="match status" value="1"/>
</dbReference>
<dbReference type="GO" id="GO:0000428">
    <property type="term" value="C:DNA-directed RNA polymerase complex"/>
    <property type="evidence" value="ECO:0007669"/>
    <property type="project" value="UniProtKB-KW"/>
</dbReference>
<evidence type="ECO:0000256" key="5">
    <source>
        <dbReference type="ARBA" id="ARBA00023015"/>
    </source>
</evidence>
<evidence type="ECO:0000313" key="13">
    <source>
        <dbReference type="Proteomes" id="UP000785783"/>
    </source>
</evidence>